<reference evidence="3 4" key="1">
    <citation type="submission" date="2018-11" db="EMBL/GenBank/DDBJ databases">
        <title>Genome sequencing of Lautropia sp. KCOM 2505 (= ChDC F240).</title>
        <authorList>
            <person name="Kook J.-K."/>
            <person name="Park S.-N."/>
            <person name="Lim Y.K."/>
        </authorList>
    </citation>
    <scope>NUCLEOTIDE SEQUENCE [LARGE SCALE GENOMIC DNA]</scope>
    <source>
        <strain evidence="3 4">KCOM 2505</strain>
    </source>
</reference>
<accession>A0A3R8LM99</accession>
<keyword evidence="1 3" id="KW-0489">Methyltransferase</keyword>
<dbReference type="InterPro" id="IPR029063">
    <property type="entry name" value="SAM-dependent_MTases_sf"/>
</dbReference>
<dbReference type="SUPFAM" id="SSF53335">
    <property type="entry name" value="S-adenosyl-L-methionine-dependent methyltransferases"/>
    <property type="match status" value="2"/>
</dbReference>
<evidence type="ECO:0000313" key="3">
    <source>
        <dbReference type="EMBL" id="RRN43957.1"/>
    </source>
</evidence>
<dbReference type="InterPro" id="IPR003788">
    <property type="entry name" value="NDUFAF7"/>
</dbReference>
<dbReference type="Proteomes" id="UP000270261">
    <property type="component" value="Unassembled WGS sequence"/>
</dbReference>
<dbReference type="PANTHER" id="PTHR12049">
    <property type="entry name" value="PROTEIN ARGININE METHYLTRANSFERASE NDUFAF7, MITOCHONDRIAL"/>
    <property type="match status" value="1"/>
</dbReference>
<dbReference type="GO" id="GO:0035243">
    <property type="term" value="F:protein-arginine omega-N symmetric methyltransferase activity"/>
    <property type="evidence" value="ECO:0007669"/>
    <property type="project" value="TreeGrafter"/>
</dbReference>
<dbReference type="GO" id="GO:0032259">
    <property type="term" value="P:methylation"/>
    <property type="evidence" value="ECO:0007669"/>
    <property type="project" value="UniProtKB-KW"/>
</dbReference>
<keyword evidence="4" id="KW-1185">Reference proteome</keyword>
<dbReference type="PANTHER" id="PTHR12049:SF7">
    <property type="entry name" value="PROTEIN ARGININE METHYLTRANSFERASE NDUFAF7, MITOCHONDRIAL"/>
    <property type="match status" value="1"/>
</dbReference>
<dbReference type="EMBL" id="RRUE01000002">
    <property type="protein sequence ID" value="RRN43957.1"/>
    <property type="molecule type" value="Genomic_DNA"/>
</dbReference>
<organism evidence="3 4">
    <name type="scientific">Lautropia dentalis</name>
    <dbReference type="NCBI Taxonomy" id="2490857"/>
    <lineage>
        <taxon>Bacteria</taxon>
        <taxon>Pseudomonadati</taxon>
        <taxon>Pseudomonadota</taxon>
        <taxon>Betaproteobacteria</taxon>
        <taxon>Burkholderiales</taxon>
        <taxon>Burkholderiaceae</taxon>
        <taxon>Lautropia</taxon>
    </lineage>
</organism>
<dbReference type="AlphaFoldDB" id="A0A3R8LM99"/>
<gene>
    <name evidence="3" type="ORF">EHV23_11245</name>
</gene>
<evidence type="ECO:0000256" key="1">
    <source>
        <dbReference type="ARBA" id="ARBA00022603"/>
    </source>
</evidence>
<proteinExistence type="predicted"/>
<evidence type="ECO:0000256" key="2">
    <source>
        <dbReference type="ARBA" id="ARBA00022679"/>
    </source>
</evidence>
<dbReference type="Gene3D" id="3.40.50.12710">
    <property type="match status" value="1"/>
</dbReference>
<protein>
    <submittedName>
        <fullName evidence="3">Class I SAM-dependent methyltransferase</fullName>
    </submittedName>
</protein>
<evidence type="ECO:0000313" key="4">
    <source>
        <dbReference type="Proteomes" id="UP000270261"/>
    </source>
</evidence>
<dbReference type="InterPro" id="IPR038375">
    <property type="entry name" value="NDUFAF7_sf"/>
</dbReference>
<dbReference type="Pfam" id="PF02636">
    <property type="entry name" value="Methyltransf_28"/>
    <property type="match status" value="1"/>
</dbReference>
<sequence>MPAGAEGVSFMVRHCSMMGGERVTDAFVPALDRHPWSPRRALGALRTSGSMACATRYFSFCGLPVMTLSHSRIAHALPVPSAEALKASEQLTAHITAEIGRVGGWIPFSRYMEMALYEPGLGYYSNPGMVFGSAGDFVTAPELTPLFGATLARQVAPWLRDPALAGDGPMVLEVGAGTGMLAAQLLNALDNAGFSGLRYRILELSAERREQQRQTLMSLAPGLLPRVQWLTDFPERFAGVVVANELLDAMPVQIFEWRAGKGGSTRGDVKGHASEKAARDMSGAGVEDAPAARTAGTVAAGVGVGPSGEQVYEMGVGLADDGAFVWVPRPADAALNGAVATVRAELGEVQAAAWPTPYRSEICPAQQGWIRTLAERMTAGTVLLLDYGFAAPEYYHPQRSQGTLMCHYRHHSHTEPFLWPGLNDITAHVDFSGLARAATAAGFSLLGYTSMAAFLMNAGVLDELAELPREPEQFWFAQAQAVQQLISEAEMGALFKVIAFERGMQAPVSAFGFGD</sequence>
<name>A0A3R8LM99_9BURK</name>
<comment type="caution">
    <text evidence="3">The sequence shown here is derived from an EMBL/GenBank/DDBJ whole genome shotgun (WGS) entry which is preliminary data.</text>
</comment>
<keyword evidence="2 3" id="KW-0808">Transferase</keyword>